<dbReference type="OrthoDB" id="6845at2759"/>
<dbReference type="Gene3D" id="3.30.40.10">
    <property type="entry name" value="Zinc/RING finger domain, C3HC4 (zinc finger)"/>
    <property type="match status" value="1"/>
</dbReference>
<name>A0A9C7PUG4_9RHOD</name>
<comment type="caution">
    <text evidence="5">The sequence shown here is derived from an EMBL/GenBank/DDBJ whole genome shotgun (WGS) entry which is preliminary data.</text>
</comment>
<dbReference type="Proteomes" id="UP001061958">
    <property type="component" value="Unassembled WGS sequence"/>
</dbReference>
<protein>
    <recommendedName>
        <fullName evidence="3">RING-type domain-containing protein</fullName>
    </recommendedName>
</protein>
<feature type="compositionally biased region" description="Polar residues" evidence="2">
    <location>
        <begin position="77"/>
        <end position="96"/>
    </location>
</feature>
<keyword evidence="1" id="KW-0863">Zinc-finger</keyword>
<reference evidence="5" key="1">
    <citation type="journal article" date="2022" name="Proc. Natl. Acad. Sci. U.S.A.">
        <title>Life cycle and functional genomics of the unicellular red alga Galdieria for elucidating algal and plant evolution and industrial use.</title>
        <authorList>
            <person name="Hirooka S."/>
            <person name="Itabashi T."/>
            <person name="Ichinose T.M."/>
            <person name="Onuma R."/>
            <person name="Fujiwara T."/>
            <person name="Yamashita S."/>
            <person name="Jong L.W."/>
            <person name="Tomita R."/>
            <person name="Iwane A.H."/>
            <person name="Miyagishima S.Y."/>
        </authorList>
    </citation>
    <scope>NUCLEOTIDE SEQUENCE</scope>
    <source>
        <strain evidence="5">NBRC 102759</strain>
    </source>
</reference>
<dbReference type="PROSITE" id="PS50089">
    <property type="entry name" value="ZF_RING_2"/>
    <property type="match status" value="1"/>
</dbReference>
<keyword evidence="6" id="KW-1185">Reference proteome</keyword>
<dbReference type="InterPro" id="IPR013083">
    <property type="entry name" value="Znf_RING/FYVE/PHD"/>
</dbReference>
<organism evidence="5 6">
    <name type="scientific">Galdieria partita</name>
    <dbReference type="NCBI Taxonomy" id="83374"/>
    <lineage>
        <taxon>Eukaryota</taxon>
        <taxon>Rhodophyta</taxon>
        <taxon>Bangiophyceae</taxon>
        <taxon>Galdieriales</taxon>
        <taxon>Galdieriaceae</taxon>
        <taxon>Galdieria</taxon>
    </lineage>
</organism>
<evidence type="ECO:0000256" key="2">
    <source>
        <dbReference type="SAM" id="MobiDB-lite"/>
    </source>
</evidence>
<dbReference type="InterPro" id="IPR027417">
    <property type="entry name" value="P-loop_NTPase"/>
</dbReference>
<evidence type="ECO:0000259" key="3">
    <source>
        <dbReference type="PROSITE" id="PS50089"/>
    </source>
</evidence>
<dbReference type="EMBL" id="BQMJ01000021">
    <property type="protein sequence ID" value="GJQ11083.1"/>
    <property type="molecule type" value="Genomic_DNA"/>
</dbReference>
<gene>
    <name evidence="4" type="ORF">GpartN1_g1973.t1</name>
    <name evidence="5" type="ORF">GpartN1_g2874.t1</name>
</gene>
<keyword evidence="1" id="KW-0479">Metal-binding</keyword>
<dbReference type="GO" id="GO:0008270">
    <property type="term" value="F:zinc ion binding"/>
    <property type="evidence" value="ECO:0007669"/>
    <property type="project" value="UniProtKB-KW"/>
</dbReference>
<dbReference type="EMBL" id="BQMJ01000014">
    <property type="protein sequence ID" value="GJQ10182.1"/>
    <property type="molecule type" value="Genomic_DNA"/>
</dbReference>
<dbReference type="Pfam" id="PF13920">
    <property type="entry name" value="zf-C3HC4_3"/>
    <property type="match status" value="1"/>
</dbReference>
<evidence type="ECO:0000256" key="1">
    <source>
        <dbReference type="PROSITE-ProRule" id="PRU00175"/>
    </source>
</evidence>
<evidence type="ECO:0000313" key="4">
    <source>
        <dbReference type="EMBL" id="GJQ10182.1"/>
    </source>
</evidence>
<dbReference type="SMART" id="SM00184">
    <property type="entry name" value="RING"/>
    <property type="match status" value="1"/>
</dbReference>
<proteinExistence type="predicted"/>
<keyword evidence="1" id="KW-0862">Zinc</keyword>
<dbReference type="InterPro" id="IPR001841">
    <property type="entry name" value="Znf_RING"/>
</dbReference>
<sequence length="385" mass="44167">MSTCIKHSVSSPFISESCVVCMDLAADVELRPCTHAVICRKCISLLDDEKCPVCRSKVDKIRIRGFNDVYSLHGVRSQSIQQEETGEKQSNLSQAAQEEESCPPEYSTTRESSCLERKDSGGTNESYTFSLEAVLERRRFHEEVIRKHTYQVAITGSKDVSFHSFASSLRELFPMKHEPTFLYDSIQWIQQSLNYCLDAGMNNAKEESNLKNMLTLEKFIDTYSSAESFLPNVEVGGVPVHLEDLSIWELLYNLRCQANSEFDVLVLCCDALSKRSFEELLSLDELLRNRYAQHATRIWAVLNFDDVQIAHSSNGVPREIIESELVRIPAKQRPSDLFFLRENSLFKFWHRELMSQVIHHAQKHRQLVMVDNAKDTKKQGFCSCM</sequence>
<evidence type="ECO:0000313" key="6">
    <source>
        <dbReference type="Proteomes" id="UP001061958"/>
    </source>
</evidence>
<evidence type="ECO:0000313" key="5">
    <source>
        <dbReference type="EMBL" id="GJQ11083.1"/>
    </source>
</evidence>
<dbReference type="SUPFAM" id="SSF57850">
    <property type="entry name" value="RING/U-box"/>
    <property type="match status" value="1"/>
</dbReference>
<reference evidence="5" key="2">
    <citation type="submission" date="2022-01" db="EMBL/GenBank/DDBJ databases">
        <authorList>
            <person name="Hirooka S."/>
            <person name="Miyagishima S.Y."/>
        </authorList>
    </citation>
    <scope>NUCLEOTIDE SEQUENCE</scope>
    <source>
        <strain evidence="5">NBRC 102759</strain>
    </source>
</reference>
<feature type="region of interest" description="Disordered" evidence="2">
    <location>
        <begin position="77"/>
        <end position="123"/>
    </location>
</feature>
<feature type="domain" description="RING-type" evidence="3">
    <location>
        <begin position="18"/>
        <end position="55"/>
    </location>
</feature>
<dbReference type="SUPFAM" id="SSF52540">
    <property type="entry name" value="P-loop containing nucleoside triphosphate hydrolases"/>
    <property type="match status" value="1"/>
</dbReference>
<accession>A0A9C7PUG4</accession>
<dbReference type="AlphaFoldDB" id="A0A9C7PUG4"/>